<sequence length="142" mass="15209">MSPAPLLSLLSASPAPYHLPPPKGPRVSHIHHSLFQPCSIITIISPPAPTVLTQVHRRAQSLILPRPAPSGLPLDDAALSRCAAVLDVMESLQGPELLPDDPILRALPAGVVLCVFSLISSFHLDYDAETETTLINMQLMDS</sequence>
<accession>A0A1I7Z995</accession>
<reference evidence="2" key="1">
    <citation type="submission" date="2016-11" db="UniProtKB">
        <authorList>
            <consortium name="WormBaseParasite"/>
        </authorList>
    </citation>
    <scope>IDENTIFICATION</scope>
</reference>
<evidence type="ECO:0000313" key="2">
    <source>
        <dbReference type="WBParaSite" id="L893_g24098.t1"/>
    </source>
</evidence>
<name>A0A1I7Z995_9BILA</name>
<organism evidence="1 2">
    <name type="scientific">Steinernema glaseri</name>
    <dbReference type="NCBI Taxonomy" id="37863"/>
    <lineage>
        <taxon>Eukaryota</taxon>
        <taxon>Metazoa</taxon>
        <taxon>Ecdysozoa</taxon>
        <taxon>Nematoda</taxon>
        <taxon>Chromadorea</taxon>
        <taxon>Rhabditida</taxon>
        <taxon>Tylenchina</taxon>
        <taxon>Panagrolaimomorpha</taxon>
        <taxon>Strongyloidoidea</taxon>
        <taxon>Steinernematidae</taxon>
        <taxon>Steinernema</taxon>
    </lineage>
</organism>
<dbReference type="AlphaFoldDB" id="A0A1I7Z995"/>
<keyword evidence="1" id="KW-1185">Reference proteome</keyword>
<dbReference type="Proteomes" id="UP000095287">
    <property type="component" value="Unplaced"/>
</dbReference>
<protein>
    <submittedName>
        <fullName evidence="2">Uncharacterized protein</fullName>
    </submittedName>
</protein>
<proteinExistence type="predicted"/>
<dbReference type="WBParaSite" id="L893_g24098.t1">
    <property type="protein sequence ID" value="L893_g24098.t1"/>
    <property type="gene ID" value="L893_g24098"/>
</dbReference>
<evidence type="ECO:0000313" key="1">
    <source>
        <dbReference type="Proteomes" id="UP000095287"/>
    </source>
</evidence>